<organism evidence="3 4">
    <name type="scientific">Jannaschia pagri</name>
    <dbReference type="NCBI Taxonomy" id="2829797"/>
    <lineage>
        <taxon>Bacteria</taxon>
        <taxon>Pseudomonadati</taxon>
        <taxon>Pseudomonadota</taxon>
        <taxon>Alphaproteobacteria</taxon>
        <taxon>Rhodobacterales</taxon>
        <taxon>Roseobacteraceae</taxon>
        <taxon>Jannaschia</taxon>
    </lineage>
</organism>
<name>A0ABQ4NHL7_9RHOB</name>
<dbReference type="EMBL" id="BPFH01000001">
    <property type="protein sequence ID" value="GIT93902.1"/>
    <property type="molecule type" value="Genomic_DNA"/>
</dbReference>
<accession>A0ABQ4NHL7</accession>
<dbReference type="Proteomes" id="UP000786693">
    <property type="component" value="Unassembled WGS sequence"/>
</dbReference>
<dbReference type="Gene3D" id="3.50.50.60">
    <property type="entry name" value="FAD/NAD(P)-binding domain"/>
    <property type="match status" value="1"/>
</dbReference>
<dbReference type="PANTHER" id="PTHR13847">
    <property type="entry name" value="SARCOSINE DEHYDROGENASE-RELATED"/>
    <property type="match status" value="1"/>
</dbReference>
<reference evidence="3 4" key="1">
    <citation type="submission" date="2021-05" db="EMBL/GenBank/DDBJ databases">
        <title>Bacteria Genome sequencing.</title>
        <authorList>
            <person name="Takabe Y."/>
            <person name="Nakajima Y."/>
            <person name="Suzuki S."/>
            <person name="Shiozaki T."/>
        </authorList>
    </citation>
    <scope>NUCLEOTIDE SEQUENCE [LARGE SCALE GENOMIC DNA]</scope>
    <source>
        <strain evidence="3 4">AI_62</strain>
    </source>
</reference>
<comment type="caution">
    <text evidence="3">The sequence shown here is derived from an EMBL/GenBank/DDBJ whole genome shotgun (WGS) entry which is preliminary data.</text>
</comment>
<keyword evidence="4" id="KW-1185">Reference proteome</keyword>
<evidence type="ECO:0000313" key="3">
    <source>
        <dbReference type="EMBL" id="GIT93902.1"/>
    </source>
</evidence>
<gene>
    <name evidence="3" type="ORF">JANAI62_05250</name>
</gene>
<evidence type="ECO:0000259" key="2">
    <source>
        <dbReference type="Pfam" id="PF01266"/>
    </source>
</evidence>
<protein>
    <submittedName>
        <fullName evidence="3">Amino acid oxidoreductase</fullName>
    </submittedName>
</protein>
<dbReference type="InterPro" id="IPR036188">
    <property type="entry name" value="FAD/NAD-bd_sf"/>
</dbReference>
<dbReference type="Pfam" id="PF01266">
    <property type="entry name" value="DAO"/>
    <property type="match status" value="1"/>
</dbReference>
<evidence type="ECO:0000313" key="4">
    <source>
        <dbReference type="Proteomes" id="UP000786693"/>
    </source>
</evidence>
<keyword evidence="1" id="KW-0560">Oxidoreductase</keyword>
<evidence type="ECO:0000256" key="1">
    <source>
        <dbReference type="ARBA" id="ARBA00023002"/>
    </source>
</evidence>
<dbReference type="SUPFAM" id="SSF51905">
    <property type="entry name" value="FAD/NAD(P)-binding domain"/>
    <property type="match status" value="1"/>
</dbReference>
<dbReference type="Gene3D" id="3.30.9.10">
    <property type="entry name" value="D-Amino Acid Oxidase, subunit A, domain 2"/>
    <property type="match status" value="1"/>
</dbReference>
<feature type="domain" description="FAD dependent oxidoreductase" evidence="2">
    <location>
        <begin position="2"/>
        <end position="364"/>
    </location>
</feature>
<dbReference type="PANTHER" id="PTHR13847:SF289">
    <property type="entry name" value="GLYCINE OXIDASE"/>
    <property type="match status" value="1"/>
</dbReference>
<proteinExistence type="predicted"/>
<dbReference type="InterPro" id="IPR006076">
    <property type="entry name" value="FAD-dep_OxRdtase"/>
</dbReference>
<sequence length="384" mass="40710">MTLLDKETPAQQTSRWNAGVLATSSVIPLNNPALFSDLPRLVTGRHPGFRVHLRSAPRLLPWAIRFLNNSRRSRSERSIRALTELIGYARTQHDLLTSRAGFDGLEAKGWLILYRGREGIARATSHSKRLHDRDVAAEVVTPADIARLEPTLRPCFGGGVHVTGAAHADPRALGRAYVDLAVLSGVTLRQASVSGLSKRADGWRVALSDGEDGPFDHVVLALGPWTNDLLAPLGPPLPLAVERGYVQIFASAGALVRPFFDVDGGYVAAPRPGGIQISTGTELTHLNSPPSPSMCDAAVAAARDALAFGTPAQATPAVGNRPTLPDSLPAIGPIRRHPGLWVAAGHQHIGFSTSAGTGGLLADLIEGRPPAIDPRPYAPGRFGL</sequence>